<dbReference type="GO" id="GO:0016491">
    <property type="term" value="F:oxidoreductase activity"/>
    <property type="evidence" value="ECO:0007669"/>
    <property type="project" value="UniProtKB-KW"/>
</dbReference>
<feature type="region of interest" description="Disordered" evidence="3">
    <location>
        <begin position="1475"/>
        <end position="1642"/>
    </location>
</feature>
<feature type="domain" description="NADH:flavin oxidoreductase/NADH oxidase N-terminal" evidence="4">
    <location>
        <begin position="45"/>
        <end position="361"/>
    </location>
</feature>
<accession>A0A915BRR1</accession>
<dbReference type="GO" id="GO:0010181">
    <property type="term" value="F:FMN binding"/>
    <property type="evidence" value="ECO:0007669"/>
    <property type="project" value="InterPro"/>
</dbReference>
<reference evidence="6" key="1">
    <citation type="submission" date="2022-11" db="UniProtKB">
        <authorList>
            <consortium name="WormBaseParasite"/>
        </authorList>
    </citation>
    <scope>IDENTIFICATION</scope>
</reference>
<evidence type="ECO:0000256" key="2">
    <source>
        <dbReference type="ARBA" id="ARBA00023002"/>
    </source>
</evidence>
<protein>
    <submittedName>
        <fullName evidence="6">NADH:flavin oxidoreductase/NADH oxidase N-terminal domain-containing protein</fullName>
    </submittedName>
</protein>
<evidence type="ECO:0000259" key="4">
    <source>
        <dbReference type="Pfam" id="PF00724"/>
    </source>
</evidence>
<name>A0A915BRR1_PARUN</name>
<feature type="region of interest" description="Disordered" evidence="3">
    <location>
        <begin position="1149"/>
        <end position="1181"/>
    </location>
</feature>
<dbReference type="SUPFAM" id="SSF51395">
    <property type="entry name" value="FMN-linked oxidoreductases"/>
    <property type="match status" value="1"/>
</dbReference>
<dbReference type="Gene3D" id="3.20.20.70">
    <property type="entry name" value="Aldolase class I"/>
    <property type="match status" value="1"/>
</dbReference>
<feature type="compositionally biased region" description="Basic and acidic residues" evidence="3">
    <location>
        <begin position="1286"/>
        <end position="1312"/>
    </location>
</feature>
<feature type="compositionally biased region" description="Polar residues" evidence="3">
    <location>
        <begin position="1579"/>
        <end position="1590"/>
    </location>
</feature>
<evidence type="ECO:0000313" key="5">
    <source>
        <dbReference type="Proteomes" id="UP000887569"/>
    </source>
</evidence>
<evidence type="ECO:0000256" key="3">
    <source>
        <dbReference type="SAM" id="MobiDB-lite"/>
    </source>
</evidence>
<feature type="region of interest" description="Disordered" evidence="3">
    <location>
        <begin position="1347"/>
        <end position="1410"/>
    </location>
</feature>
<dbReference type="Pfam" id="PF00724">
    <property type="entry name" value="Oxidored_FMN"/>
    <property type="match status" value="1"/>
</dbReference>
<feature type="region of interest" description="Disordered" evidence="3">
    <location>
        <begin position="562"/>
        <end position="612"/>
    </location>
</feature>
<feature type="compositionally biased region" description="Basic and acidic residues" evidence="3">
    <location>
        <begin position="1627"/>
        <end position="1642"/>
    </location>
</feature>
<evidence type="ECO:0000256" key="1">
    <source>
        <dbReference type="ARBA" id="ARBA00022630"/>
    </source>
</evidence>
<feature type="compositionally biased region" description="Basic and acidic residues" evidence="3">
    <location>
        <begin position="990"/>
        <end position="1011"/>
    </location>
</feature>
<feature type="region of interest" description="Disordered" evidence="3">
    <location>
        <begin position="717"/>
        <end position="740"/>
    </location>
</feature>
<dbReference type="Gene3D" id="1.10.287.950">
    <property type="entry name" value="Methyl-accepting chemotaxis protein"/>
    <property type="match status" value="1"/>
</dbReference>
<feature type="compositionally biased region" description="Basic and acidic residues" evidence="3">
    <location>
        <begin position="597"/>
        <end position="612"/>
    </location>
</feature>
<dbReference type="PANTHER" id="PTHR43656:SF5">
    <property type="entry name" value="NADH:FLAVIN OXIDOREDUCTASE_NADH OXIDASE N-TERMINAL DOMAIN-CONTAINING PROTEIN"/>
    <property type="match status" value="1"/>
</dbReference>
<keyword evidence="2" id="KW-0560">Oxidoreductase</keyword>
<feature type="compositionally biased region" description="Basic and acidic residues" evidence="3">
    <location>
        <begin position="778"/>
        <end position="982"/>
    </location>
</feature>
<dbReference type="InterPro" id="IPR013785">
    <property type="entry name" value="Aldolase_TIM"/>
</dbReference>
<feature type="compositionally biased region" description="Basic and acidic residues" evidence="3">
    <location>
        <begin position="1400"/>
        <end position="1410"/>
    </location>
</feature>
<feature type="compositionally biased region" description="Basic and acidic residues" evidence="3">
    <location>
        <begin position="1149"/>
        <end position="1164"/>
    </location>
</feature>
<feature type="compositionally biased region" description="Polar residues" evidence="3">
    <location>
        <begin position="1356"/>
        <end position="1369"/>
    </location>
</feature>
<feature type="compositionally biased region" description="Basic and acidic residues" evidence="3">
    <location>
        <begin position="1592"/>
        <end position="1616"/>
    </location>
</feature>
<keyword evidence="1" id="KW-0285">Flavoprotein</keyword>
<dbReference type="Proteomes" id="UP000887569">
    <property type="component" value="Unplaced"/>
</dbReference>
<feature type="region of interest" description="Disordered" evidence="3">
    <location>
        <begin position="778"/>
        <end position="1036"/>
    </location>
</feature>
<dbReference type="InterPro" id="IPR051799">
    <property type="entry name" value="NADH_flavin_oxidoreductase"/>
</dbReference>
<dbReference type="PANTHER" id="PTHR43656">
    <property type="entry name" value="BINDING OXIDOREDUCTASE, PUTATIVE (AFU_ORTHOLOGUE AFUA_2G08260)-RELATED"/>
    <property type="match status" value="1"/>
</dbReference>
<organism evidence="5 6">
    <name type="scientific">Parascaris univalens</name>
    <name type="common">Nematode worm</name>
    <dbReference type="NCBI Taxonomy" id="6257"/>
    <lineage>
        <taxon>Eukaryota</taxon>
        <taxon>Metazoa</taxon>
        <taxon>Ecdysozoa</taxon>
        <taxon>Nematoda</taxon>
        <taxon>Chromadorea</taxon>
        <taxon>Rhabditida</taxon>
        <taxon>Spirurina</taxon>
        <taxon>Ascaridomorpha</taxon>
        <taxon>Ascaridoidea</taxon>
        <taxon>Ascarididae</taxon>
        <taxon>Parascaris</taxon>
    </lineage>
</organism>
<proteinExistence type="predicted"/>
<keyword evidence="5" id="KW-1185">Reference proteome</keyword>
<dbReference type="InterPro" id="IPR001155">
    <property type="entry name" value="OxRdtase_FMN_N"/>
</dbReference>
<feature type="compositionally biased region" description="Basic and acidic residues" evidence="3">
    <location>
        <begin position="1091"/>
        <end position="1102"/>
    </location>
</feature>
<feature type="compositionally biased region" description="Basic and acidic residues" evidence="3">
    <location>
        <begin position="1227"/>
        <end position="1242"/>
    </location>
</feature>
<evidence type="ECO:0000313" key="6">
    <source>
        <dbReference type="WBParaSite" id="PgR055_g019_t01"/>
    </source>
</evidence>
<dbReference type="SUPFAM" id="SSF58104">
    <property type="entry name" value="Methyl-accepting chemotaxis protein (MCP) signaling domain"/>
    <property type="match status" value="1"/>
</dbReference>
<feature type="compositionally biased region" description="Basic and acidic residues" evidence="3">
    <location>
        <begin position="562"/>
        <end position="591"/>
    </location>
</feature>
<feature type="region of interest" description="Disordered" evidence="3">
    <location>
        <begin position="1268"/>
        <end position="1325"/>
    </location>
</feature>
<feature type="region of interest" description="Disordered" evidence="3">
    <location>
        <begin position="1201"/>
        <end position="1242"/>
    </location>
</feature>
<feature type="region of interest" description="Disordered" evidence="3">
    <location>
        <begin position="1052"/>
        <end position="1102"/>
    </location>
</feature>
<dbReference type="WBParaSite" id="PgR055_g019_t01">
    <property type="protein sequence ID" value="PgR055_g019_t01"/>
    <property type="gene ID" value="PgR055_g019"/>
</dbReference>
<feature type="compositionally biased region" description="Basic and acidic residues" evidence="3">
    <location>
        <begin position="1064"/>
        <end position="1084"/>
    </location>
</feature>
<feature type="compositionally biased region" description="Basic and acidic residues" evidence="3">
    <location>
        <begin position="1507"/>
        <end position="1516"/>
    </location>
</feature>
<feature type="compositionally biased region" description="Basic and acidic residues" evidence="3">
    <location>
        <begin position="1378"/>
        <end position="1392"/>
    </location>
</feature>
<sequence>NKMSSDEPQAQLSEPMARWESADADPTLLAQRLRFPYACNVVAPNRFMKSAMSEQMATYEQSDMIKSGIPTRELINLYEKFADGGFGIIITGAIMVNGKDLEAPGNVIIDRSLDSEERRATFKDWTQATKKNGSVFLAQLFHPGTKAADLPHKTNFDINKLTHDQISELVEQYAYAATFSQECGFDGVEISCAYFFALGQFLTHGENTRTDEYGGSLENRARILFRIIQAIRMRVRRPNNFAIGLKLFSGNFEPDYNEDEFGTFIRSVEKTGFDYITITGGRYYLLKELKEGEEITNKHQQFYQAIVPVIKRNLTRTKLYMNGGFVTLADMCEAIRSGSAMGVSLARPVAAEPGLPNKLLNGEVKGAVKSLIDPLDIVSSEQFAGTQLWQHGWFLPVIDASNPEHVEQFKKELEKHQERKTAAHADHTEPVIGYPKVVLCSEETVESKMNEFEASANEQPVEDVTLDVEASKEPGEEQNEMTEERTHRIVKKQIDNRGASADLQENLIEDTVHKVVRKSSGDEREGFEVIEETIEKFVRTEHVYAEPPHDYSVLVSSAKPQEEELKGEKDQERKIEVAETSAKPEEQELVHAESAPEAERGVVEPSSKKDEVITEKVGEPLTADVVHGEGDKAEYSAAEASISDKHEVVPEKEPLTLQEPVTDVVQEEECRKSEHVVEAAAPEQHDLAHEKGDVEDVQETITGVIHKEELLEHEHDAVKAQTSQEHEVPREEVVEKIQEPVTDLVKEEGAAEPSVLEEHESIHEKDHEKIEALASEITEEHAKVEEPTKEITEDHEKVEKPIKEVTEDHEKVEEPTKEITEDHEKVEEPIKEVIEDHEKVEEPTKEITEDHEKVEEPTKEITEDHEKVEEPTKEIIKDHEKVEEPTKEVTEGHEKVEEPTKEVTEDYEKVEEPTKEITEDHEKVEEPTKEITEDHEKVEEPTKEITKDHEKVEEPTKEITKDHEKVEELASEITEDHGKVEEPASEVTEEGDRAQKSPEKVAQEELPKPVEEPTSAVPETAIEVRGDIDWDNEPDSYENVVPVSYLVFPKSERKEVETVEESTAEEKAHEELPKSTTEIIKEPDGVSGEQAVEKEDRIPDGIEEKYVLTEEALSAEKPSAVEGDQLREVEKASAPEDVVEETSVMRVERVTEVSPAREPDKVLVDTELPSAASVETSTKEVTSNVIAGVSSENEPIISAVASEESRPEPEGAVNEISAESELMGSPLKEDTIKVVEDRPSAEDIMRQSATEIVDEMKTPVASVVEDYSHVEKKTTSDEQVPSDLSAEAHDEFQKPEEKKDIEPETSVDREVSDSVAGVKNGSHELEEAVQKISTGLTQVKLEEISEKLDEVKDGTLPTTHTTLFGSSLAQEEPQDAEQVERLQPEHELKSSEDAAASVAEHQRCEPEKKYDEIVEEFSETTAAVSSGLTDAAPEDYDIAQHEEAGMTEAVASEKKSHGLSSFITSALPDSVQSLFSSKKTKVDTAQEEPLGAEESEHPSEENITEEILSKTERKASDTVYDTVEPVAVDVPLKKADSETPVEPSKEIIGGLSPERVPIVSGLVGGEESLGASHSDAGKESSQSKQTNGSAISKEDDAKGSSHSEYRETHVVMETRNGKTHGYFYESSGDKKSPDEMDFEFIH</sequence>